<dbReference type="Proteomes" id="UP000075604">
    <property type="component" value="Unassembled WGS sequence"/>
</dbReference>
<dbReference type="AlphaFoldDB" id="A0A150P1S9"/>
<evidence type="ECO:0000313" key="2">
    <source>
        <dbReference type="Proteomes" id="UP000075604"/>
    </source>
</evidence>
<gene>
    <name evidence="1" type="ORF">BE04_29875</name>
</gene>
<proteinExistence type="predicted"/>
<sequence>MAMMTRRTRIGMTGLCLGIALLAALAAAAGVFFRGDGATAAAVSIRGEHYAYATTGVYRYNAERLVAEGIAAPSQKWSSPRSRSLFVMAIS</sequence>
<dbReference type="EMBL" id="JELX01004307">
    <property type="protein sequence ID" value="KYF49058.1"/>
    <property type="molecule type" value="Genomic_DNA"/>
</dbReference>
<comment type="caution">
    <text evidence="1">The sequence shown here is derived from an EMBL/GenBank/DDBJ whole genome shotgun (WGS) entry which is preliminary data.</text>
</comment>
<evidence type="ECO:0000313" key="1">
    <source>
        <dbReference type="EMBL" id="KYF49058.1"/>
    </source>
</evidence>
<protein>
    <submittedName>
        <fullName evidence="1">Uncharacterized protein</fullName>
    </submittedName>
</protein>
<organism evidence="1 2">
    <name type="scientific">Sorangium cellulosum</name>
    <name type="common">Polyangium cellulosum</name>
    <dbReference type="NCBI Taxonomy" id="56"/>
    <lineage>
        <taxon>Bacteria</taxon>
        <taxon>Pseudomonadati</taxon>
        <taxon>Myxococcota</taxon>
        <taxon>Polyangia</taxon>
        <taxon>Polyangiales</taxon>
        <taxon>Polyangiaceae</taxon>
        <taxon>Sorangium</taxon>
    </lineage>
</organism>
<reference evidence="1 2" key="1">
    <citation type="submission" date="2014-02" db="EMBL/GenBank/DDBJ databases">
        <title>The small core and large imbalanced accessory genome model reveals a collaborative survival strategy of Sorangium cellulosum strains in nature.</title>
        <authorList>
            <person name="Han K."/>
            <person name="Peng R."/>
            <person name="Blom J."/>
            <person name="Li Y.-Z."/>
        </authorList>
    </citation>
    <scope>NUCLEOTIDE SEQUENCE [LARGE SCALE GENOMIC DNA]</scope>
    <source>
        <strain evidence="1 2">So0157-18</strain>
    </source>
</reference>
<name>A0A150P1S9_SORCE</name>
<accession>A0A150P1S9</accession>